<proteinExistence type="predicted"/>
<evidence type="ECO:0000313" key="5">
    <source>
        <dbReference type="Proteomes" id="UP000004221"/>
    </source>
</evidence>
<dbReference type="SMART" id="SM00382">
    <property type="entry name" value="AAA"/>
    <property type="match status" value="1"/>
</dbReference>
<reference evidence="4 5" key="1">
    <citation type="journal article" date="2012" name="ISME J.">
        <title>Nitrification expanded: discovery, physiology and genomics of a nitrite-oxidizing bacterium from the phylum Chloroflexi.</title>
        <authorList>
            <person name="Sorokin D.Y."/>
            <person name="Lucker S."/>
            <person name="Vejmelkova D."/>
            <person name="Kostrikina N.A."/>
            <person name="Kleerebezem R."/>
            <person name="Rijpstra W.I."/>
            <person name="Damste J.S."/>
            <person name="Le Paslier D."/>
            <person name="Muyzer G."/>
            <person name="Wagner M."/>
            <person name="van Loosdrecht M.C."/>
            <person name="Daims H."/>
        </authorList>
    </citation>
    <scope>NUCLEOTIDE SEQUENCE [LARGE SCALE GENOMIC DNA]</scope>
    <source>
        <strain evidence="5">none</strain>
    </source>
</reference>
<dbReference type="PROSITE" id="PS00211">
    <property type="entry name" value="ABC_TRANSPORTER_1"/>
    <property type="match status" value="1"/>
</dbReference>
<evidence type="ECO:0000313" key="4">
    <source>
        <dbReference type="EMBL" id="CCF85488.1"/>
    </source>
</evidence>
<dbReference type="Pfam" id="PF00005">
    <property type="entry name" value="ABC_tran"/>
    <property type="match status" value="1"/>
</dbReference>
<dbReference type="RefSeq" id="WP_008480415.1">
    <property type="nucleotide sequence ID" value="NZ_CAGS01000446.1"/>
</dbReference>
<dbReference type="GO" id="GO:0016887">
    <property type="term" value="F:ATP hydrolysis activity"/>
    <property type="evidence" value="ECO:0007669"/>
    <property type="project" value="InterPro"/>
</dbReference>
<dbReference type="InterPro" id="IPR027417">
    <property type="entry name" value="P-loop_NTPase"/>
</dbReference>
<dbReference type="PANTHER" id="PTHR24220:SF685">
    <property type="entry name" value="ABC TRANSPORTER RELATED"/>
    <property type="match status" value="1"/>
</dbReference>
<evidence type="ECO:0000259" key="3">
    <source>
        <dbReference type="PROSITE" id="PS50893"/>
    </source>
</evidence>
<keyword evidence="1" id="KW-0547">Nucleotide-binding</keyword>
<dbReference type="PROSITE" id="PS50893">
    <property type="entry name" value="ABC_TRANSPORTER_2"/>
    <property type="match status" value="1"/>
</dbReference>
<protein>
    <submittedName>
        <fullName evidence="4">ABC transporter related protein</fullName>
    </submittedName>
</protein>
<dbReference type="EMBL" id="CAGS01000446">
    <property type="protein sequence ID" value="CCF85488.1"/>
    <property type="molecule type" value="Genomic_DNA"/>
</dbReference>
<sequence>MNIEADDVTVVIDGREVVPRTSLDCSPGAMTALVGPSGSGKTTLLHCLGLLQRPTRGRVLIDGIDTTGWGPRKRRRFWRDHAAFVLQEYGLMEEESVAFNVTMASSIFGARVVGDHRRLKAALEATGLSGRDGELADHLSGGEKQRLSIARAIYKNAQAIFVDEPTASLDAGNRAKIIELFTSLARRGCVVVVATHDAEMIDACSFRYSLRQDVAVAGNSAESAVRW</sequence>
<evidence type="ECO:0000256" key="1">
    <source>
        <dbReference type="ARBA" id="ARBA00022741"/>
    </source>
</evidence>
<dbReference type="InterPro" id="IPR015854">
    <property type="entry name" value="ABC_transpr_LolD-like"/>
</dbReference>
<dbReference type="InterPro" id="IPR017871">
    <property type="entry name" value="ABC_transporter-like_CS"/>
</dbReference>
<dbReference type="GO" id="GO:0005886">
    <property type="term" value="C:plasma membrane"/>
    <property type="evidence" value="ECO:0007669"/>
    <property type="project" value="TreeGrafter"/>
</dbReference>
<keyword evidence="2" id="KW-0067">ATP-binding</keyword>
<feature type="domain" description="ABC transporter" evidence="3">
    <location>
        <begin position="3"/>
        <end position="227"/>
    </location>
</feature>
<evidence type="ECO:0000256" key="2">
    <source>
        <dbReference type="ARBA" id="ARBA00022840"/>
    </source>
</evidence>
<dbReference type="GO" id="GO:0022857">
    <property type="term" value="F:transmembrane transporter activity"/>
    <property type="evidence" value="ECO:0007669"/>
    <property type="project" value="TreeGrafter"/>
</dbReference>
<dbReference type="InterPro" id="IPR003439">
    <property type="entry name" value="ABC_transporter-like_ATP-bd"/>
</dbReference>
<gene>
    <name evidence="4" type="ORF">NITHO_500023</name>
</gene>
<name>I4ELC6_9BACT</name>
<accession>I4ELC6</accession>
<dbReference type="OrthoDB" id="9802264at2"/>
<organism evidence="4 5">
    <name type="scientific">Nitrolancea hollandica Lb</name>
    <dbReference type="NCBI Taxonomy" id="1129897"/>
    <lineage>
        <taxon>Bacteria</taxon>
        <taxon>Pseudomonadati</taxon>
        <taxon>Thermomicrobiota</taxon>
        <taxon>Thermomicrobia</taxon>
        <taxon>Sphaerobacterales</taxon>
        <taxon>Sphaerobacterineae</taxon>
        <taxon>Sphaerobacteraceae</taxon>
        <taxon>Nitrolancea</taxon>
    </lineage>
</organism>
<dbReference type="GO" id="GO:0005524">
    <property type="term" value="F:ATP binding"/>
    <property type="evidence" value="ECO:0007669"/>
    <property type="project" value="UniProtKB-KW"/>
</dbReference>
<dbReference type="Gene3D" id="3.40.50.300">
    <property type="entry name" value="P-loop containing nucleotide triphosphate hydrolases"/>
    <property type="match status" value="1"/>
</dbReference>
<keyword evidence="5" id="KW-1185">Reference proteome</keyword>
<dbReference type="PANTHER" id="PTHR24220">
    <property type="entry name" value="IMPORT ATP-BINDING PROTEIN"/>
    <property type="match status" value="1"/>
</dbReference>
<dbReference type="Proteomes" id="UP000004221">
    <property type="component" value="Unassembled WGS sequence"/>
</dbReference>
<dbReference type="AlphaFoldDB" id="I4ELC6"/>
<dbReference type="InterPro" id="IPR003593">
    <property type="entry name" value="AAA+_ATPase"/>
</dbReference>
<comment type="caution">
    <text evidence="4">The sequence shown here is derived from an EMBL/GenBank/DDBJ whole genome shotgun (WGS) entry which is preliminary data.</text>
</comment>
<dbReference type="SUPFAM" id="SSF52540">
    <property type="entry name" value="P-loop containing nucleoside triphosphate hydrolases"/>
    <property type="match status" value="1"/>
</dbReference>